<comment type="caution">
    <text evidence="2">The sequence shown here is derived from an EMBL/GenBank/DDBJ whole genome shotgun (WGS) entry which is preliminary data.</text>
</comment>
<accession>A0AAV1JSG8</accession>
<dbReference type="EMBL" id="CAVLEF010000132">
    <property type="protein sequence ID" value="CAK1551771.1"/>
    <property type="molecule type" value="Genomic_DNA"/>
</dbReference>
<keyword evidence="3" id="KW-1185">Reference proteome</keyword>
<feature type="region of interest" description="Disordered" evidence="1">
    <location>
        <begin position="1"/>
        <end position="31"/>
    </location>
</feature>
<dbReference type="Proteomes" id="UP001497472">
    <property type="component" value="Unassembled WGS sequence"/>
</dbReference>
<evidence type="ECO:0000313" key="2">
    <source>
        <dbReference type="EMBL" id="CAK1551771.1"/>
    </source>
</evidence>
<proteinExistence type="predicted"/>
<evidence type="ECO:0000256" key="1">
    <source>
        <dbReference type="SAM" id="MobiDB-lite"/>
    </source>
</evidence>
<organism evidence="2 3">
    <name type="scientific">Leptosia nina</name>
    <dbReference type="NCBI Taxonomy" id="320188"/>
    <lineage>
        <taxon>Eukaryota</taxon>
        <taxon>Metazoa</taxon>
        <taxon>Ecdysozoa</taxon>
        <taxon>Arthropoda</taxon>
        <taxon>Hexapoda</taxon>
        <taxon>Insecta</taxon>
        <taxon>Pterygota</taxon>
        <taxon>Neoptera</taxon>
        <taxon>Endopterygota</taxon>
        <taxon>Lepidoptera</taxon>
        <taxon>Glossata</taxon>
        <taxon>Ditrysia</taxon>
        <taxon>Papilionoidea</taxon>
        <taxon>Pieridae</taxon>
        <taxon>Pierinae</taxon>
        <taxon>Leptosia</taxon>
    </lineage>
</organism>
<evidence type="ECO:0000313" key="3">
    <source>
        <dbReference type="Proteomes" id="UP001497472"/>
    </source>
</evidence>
<reference evidence="2 3" key="1">
    <citation type="submission" date="2023-11" db="EMBL/GenBank/DDBJ databases">
        <authorList>
            <person name="Okamura Y."/>
        </authorList>
    </citation>
    <scope>NUCLEOTIDE SEQUENCE [LARGE SCALE GENOMIC DNA]</scope>
</reference>
<name>A0AAV1JSG8_9NEOP</name>
<gene>
    <name evidence="2" type="ORF">LNINA_LOCUS10881</name>
</gene>
<protein>
    <submittedName>
        <fullName evidence="2">Uncharacterized protein</fullName>
    </submittedName>
</protein>
<sequence>MFSSGVVGKTKKESSKPVAADQGNFEALGENEALQRNVRQYSPYSYDDYAAAQNGYGVPVQNPNQNGYNPVGQDGYDAYGQPIRNPGFVSGKVRPGEASSIGNGRGNTNVLTITSGSDADYYTGYTDGGANYPSNYPGYDQGASRPSKHGQSGIIVNKNSNGQDDVLLWSNNGRKQSGIAVNNGDAQFYPGNNYNQAVPPNPNYSTQSRVYQSGQKVVGRNGYQTSSIYDSQQQTYISSQRY</sequence>
<dbReference type="AlphaFoldDB" id="A0AAV1JSG8"/>